<dbReference type="SUPFAM" id="SSF53098">
    <property type="entry name" value="Ribonuclease H-like"/>
    <property type="match status" value="1"/>
</dbReference>
<evidence type="ECO:0000256" key="2">
    <source>
        <dbReference type="ARBA" id="ARBA00022695"/>
    </source>
</evidence>
<dbReference type="GO" id="GO:0003676">
    <property type="term" value="F:nucleic acid binding"/>
    <property type="evidence" value="ECO:0007669"/>
    <property type="project" value="InterPro"/>
</dbReference>
<comment type="caution">
    <text evidence="8">The sequence shown here is derived from an EMBL/GenBank/DDBJ whole genome shotgun (WGS) entry which is preliminary data.</text>
</comment>
<proteinExistence type="predicted"/>
<dbReference type="InterPro" id="IPR002156">
    <property type="entry name" value="RNaseH_domain"/>
</dbReference>
<dbReference type="InterPro" id="IPR041373">
    <property type="entry name" value="RT_RNaseH"/>
</dbReference>
<evidence type="ECO:0000256" key="5">
    <source>
        <dbReference type="ARBA" id="ARBA00022801"/>
    </source>
</evidence>
<evidence type="ECO:0000256" key="1">
    <source>
        <dbReference type="ARBA" id="ARBA00022679"/>
    </source>
</evidence>
<dbReference type="Gene3D" id="3.10.20.370">
    <property type="match status" value="1"/>
</dbReference>
<keyword evidence="9" id="KW-1185">Reference proteome</keyword>
<keyword evidence="2" id="KW-0548">Nucleotidyltransferase</keyword>
<evidence type="ECO:0000256" key="3">
    <source>
        <dbReference type="ARBA" id="ARBA00022722"/>
    </source>
</evidence>
<dbReference type="InterPro" id="IPR036397">
    <property type="entry name" value="RNaseH_sf"/>
</dbReference>
<evidence type="ECO:0000256" key="4">
    <source>
        <dbReference type="ARBA" id="ARBA00022759"/>
    </source>
</evidence>
<keyword evidence="4" id="KW-0255">Endonuclease</keyword>
<dbReference type="PROSITE" id="PS50879">
    <property type="entry name" value="RNASE_H_1"/>
    <property type="match status" value="1"/>
</dbReference>
<protein>
    <recommendedName>
        <fullName evidence="7">RNase H type-1 domain-containing protein</fullName>
    </recommendedName>
</protein>
<dbReference type="AlphaFoldDB" id="A0AAV7QPU8"/>
<feature type="domain" description="RNase H type-1" evidence="7">
    <location>
        <begin position="135"/>
        <end position="286"/>
    </location>
</feature>
<keyword evidence="1" id="KW-0808">Transferase</keyword>
<dbReference type="EMBL" id="JANPWB010000010">
    <property type="protein sequence ID" value="KAJ1140398.1"/>
    <property type="molecule type" value="Genomic_DNA"/>
</dbReference>
<dbReference type="Pfam" id="PF17917">
    <property type="entry name" value="RT_RNaseH"/>
    <property type="match status" value="1"/>
</dbReference>
<keyword evidence="6" id="KW-0695">RNA-directed DNA polymerase</keyword>
<dbReference type="Gene3D" id="3.30.420.10">
    <property type="entry name" value="Ribonuclease H-like superfamily/Ribonuclease H"/>
    <property type="match status" value="1"/>
</dbReference>
<dbReference type="InterPro" id="IPR012337">
    <property type="entry name" value="RNaseH-like_sf"/>
</dbReference>
<name>A0AAV7QPU8_PLEWA</name>
<dbReference type="SUPFAM" id="SSF56672">
    <property type="entry name" value="DNA/RNA polymerases"/>
    <property type="match status" value="1"/>
</dbReference>
<evidence type="ECO:0000259" key="7">
    <source>
        <dbReference type="PROSITE" id="PS50879"/>
    </source>
</evidence>
<keyword evidence="5" id="KW-0378">Hydrolase</keyword>
<dbReference type="Proteomes" id="UP001066276">
    <property type="component" value="Chromosome 6"/>
</dbReference>
<dbReference type="GO" id="GO:0004523">
    <property type="term" value="F:RNA-DNA hybrid ribonuclease activity"/>
    <property type="evidence" value="ECO:0007669"/>
    <property type="project" value="InterPro"/>
</dbReference>
<organism evidence="8 9">
    <name type="scientific">Pleurodeles waltl</name>
    <name type="common">Iberian ribbed newt</name>
    <dbReference type="NCBI Taxonomy" id="8319"/>
    <lineage>
        <taxon>Eukaryota</taxon>
        <taxon>Metazoa</taxon>
        <taxon>Chordata</taxon>
        <taxon>Craniata</taxon>
        <taxon>Vertebrata</taxon>
        <taxon>Euteleostomi</taxon>
        <taxon>Amphibia</taxon>
        <taxon>Batrachia</taxon>
        <taxon>Caudata</taxon>
        <taxon>Salamandroidea</taxon>
        <taxon>Salamandridae</taxon>
        <taxon>Pleurodelinae</taxon>
        <taxon>Pleurodeles</taxon>
    </lineage>
</organism>
<accession>A0AAV7QPU8</accession>
<evidence type="ECO:0000313" key="8">
    <source>
        <dbReference type="EMBL" id="KAJ1140398.1"/>
    </source>
</evidence>
<keyword evidence="3" id="KW-0540">Nuclease</keyword>
<reference evidence="8" key="1">
    <citation type="journal article" date="2022" name="bioRxiv">
        <title>Sequencing and chromosome-scale assembly of the giantPleurodeles waltlgenome.</title>
        <authorList>
            <person name="Brown T."/>
            <person name="Elewa A."/>
            <person name="Iarovenko S."/>
            <person name="Subramanian E."/>
            <person name="Araus A.J."/>
            <person name="Petzold A."/>
            <person name="Susuki M."/>
            <person name="Suzuki K.-i.T."/>
            <person name="Hayashi T."/>
            <person name="Toyoda A."/>
            <person name="Oliveira C."/>
            <person name="Osipova E."/>
            <person name="Leigh N.D."/>
            <person name="Simon A."/>
            <person name="Yun M.H."/>
        </authorList>
    </citation>
    <scope>NUCLEOTIDE SEQUENCE</scope>
    <source>
        <strain evidence="8">20211129_DDA</strain>
        <tissue evidence="8">Liver</tissue>
    </source>
</reference>
<dbReference type="InterPro" id="IPR043502">
    <property type="entry name" value="DNA/RNA_pol_sf"/>
</dbReference>
<sequence length="315" mass="34504">MTAVLTQKASMGHKAITYYSGLLDPVMKGHYPCEQALATAAFAVHKSTTIVMGSPLTLYVEHAVFAILQRSKSTLTTQRVSGYEVILSLPSLQVVRFHTAIPATFFAHPVTADEQVHDCANYVPEEENKVGEDTVPGSILLFVDGSCFIEQETGIIFSGAAVVRAEQQGSSDTLQIVSNILLPSHFSAQAAELVAIFKVLQYAAIYSNSAYGKTTVHSSIRKWERREFLKSDRSPVMYTDLLAKLKHALTLPSKVAIVKCAAHTNKQDLVSRGNVLADWADKEAAQTSPSNTKVEEHTLEMMVNRQQNDTELPPP</sequence>
<evidence type="ECO:0000313" key="9">
    <source>
        <dbReference type="Proteomes" id="UP001066276"/>
    </source>
</evidence>
<dbReference type="Pfam" id="PF00075">
    <property type="entry name" value="RNase_H"/>
    <property type="match status" value="1"/>
</dbReference>
<evidence type="ECO:0000256" key="6">
    <source>
        <dbReference type="ARBA" id="ARBA00022918"/>
    </source>
</evidence>
<dbReference type="GO" id="GO:0003964">
    <property type="term" value="F:RNA-directed DNA polymerase activity"/>
    <property type="evidence" value="ECO:0007669"/>
    <property type="project" value="UniProtKB-KW"/>
</dbReference>
<gene>
    <name evidence="8" type="ORF">NDU88_006751</name>
</gene>